<evidence type="ECO:0000313" key="3">
    <source>
        <dbReference type="WBParaSite" id="PTRK_0000420900.1"/>
    </source>
</evidence>
<reference evidence="3" key="1">
    <citation type="submission" date="2017-02" db="UniProtKB">
        <authorList>
            <consortium name="WormBaseParasite"/>
        </authorList>
    </citation>
    <scope>IDENTIFICATION</scope>
</reference>
<feature type="transmembrane region" description="Helical" evidence="1">
    <location>
        <begin position="97"/>
        <end position="119"/>
    </location>
</feature>
<keyword evidence="1" id="KW-1133">Transmembrane helix</keyword>
<dbReference type="Proteomes" id="UP000038045">
    <property type="component" value="Unplaced"/>
</dbReference>
<organism evidence="2 3">
    <name type="scientific">Parastrongyloides trichosuri</name>
    <name type="common">Possum-specific nematode worm</name>
    <dbReference type="NCBI Taxonomy" id="131310"/>
    <lineage>
        <taxon>Eukaryota</taxon>
        <taxon>Metazoa</taxon>
        <taxon>Ecdysozoa</taxon>
        <taxon>Nematoda</taxon>
        <taxon>Chromadorea</taxon>
        <taxon>Rhabditida</taxon>
        <taxon>Tylenchina</taxon>
        <taxon>Panagrolaimomorpha</taxon>
        <taxon>Strongyloidoidea</taxon>
        <taxon>Strongyloididae</taxon>
        <taxon>Parastrongyloides</taxon>
    </lineage>
</organism>
<feature type="transmembrane region" description="Helical" evidence="1">
    <location>
        <begin position="224"/>
        <end position="246"/>
    </location>
</feature>
<proteinExistence type="predicted"/>
<feature type="transmembrane region" description="Helical" evidence="1">
    <location>
        <begin position="266"/>
        <end position="286"/>
    </location>
</feature>
<feature type="transmembrane region" description="Helical" evidence="1">
    <location>
        <begin position="172"/>
        <end position="199"/>
    </location>
</feature>
<dbReference type="PANTHER" id="PTHR38614:SF1">
    <property type="entry name" value="G_PROTEIN_RECEP_F1_2 DOMAIN-CONTAINING PROTEIN"/>
    <property type="match status" value="1"/>
</dbReference>
<sequence>MFDDSILVSVNVNWIRSAYIYGIIPLIFYIINTIIIILTNYNKTLRDKKDLANILKVSAYINIFSMLIYSSFAYIWWYCYLTEAMLNVKVASLISEIRLVGMSTLFISPLILSIWRFFLIVKNWNIDIRKFCFVYFLLLSFHVYALCDKAFISKKIQPSDIYTYSIRYSSKLIVFLFLIPDILSPIFAIIFSIILLIYVKKHQENIKDAMSAKVKNQISRQQRILAYSLIIMSGIPLLGAIPHYLMRIFYFNGFYVPRIAWNVAEFIILFVGGSAPLMMILFLPTLKNAFLIQLSFKVLSITETTVKKFDNDVTKVVVSGEKHHKERKMKVLN</sequence>
<keyword evidence="2" id="KW-1185">Reference proteome</keyword>
<dbReference type="WBParaSite" id="PTRK_0000420900.1">
    <property type="protein sequence ID" value="PTRK_0000420900.1"/>
    <property type="gene ID" value="PTRK_0000420900"/>
</dbReference>
<dbReference type="AlphaFoldDB" id="A0A0N4ZA01"/>
<dbReference type="InterPro" id="IPR010601">
    <property type="entry name" value="DUF1182"/>
</dbReference>
<dbReference type="PANTHER" id="PTHR38614">
    <property type="entry name" value="PROTEIN CBG09954"/>
    <property type="match status" value="1"/>
</dbReference>
<feature type="transmembrane region" description="Helical" evidence="1">
    <location>
        <begin position="59"/>
        <end position="77"/>
    </location>
</feature>
<feature type="transmembrane region" description="Helical" evidence="1">
    <location>
        <begin position="131"/>
        <end position="152"/>
    </location>
</feature>
<evidence type="ECO:0000313" key="2">
    <source>
        <dbReference type="Proteomes" id="UP000038045"/>
    </source>
</evidence>
<evidence type="ECO:0000256" key="1">
    <source>
        <dbReference type="SAM" id="Phobius"/>
    </source>
</evidence>
<keyword evidence="1" id="KW-0812">Transmembrane</keyword>
<accession>A0A0N4ZA01</accession>
<name>A0A0N4ZA01_PARTI</name>
<keyword evidence="1" id="KW-0472">Membrane</keyword>
<protein>
    <submittedName>
        <fullName evidence="3">G_PROTEIN_RECEP_F1_2 domain-containing protein</fullName>
    </submittedName>
</protein>
<feature type="transmembrane region" description="Helical" evidence="1">
    <location>
        <begin position="18"/>
        <end position="38"/>
    </location>
</feature>